<dbReference type="GO" id="GO:0051301">
    <property type="term" value="P:cell division"/>
    <property type="evidence" value="ECO:0007669"/>
    <property type="project" value="UniProtKB-KW"/>
</dbReference>
<evidence type="ECO:0000256" key="7">
    <source>
        <dbReference type="ARBA" id="ARBA00023054"/>
    </source>
</evidence>
<dbReference type="Proteomes" id="UP000812440">
    <property type="component" value="Chromosome 1"/>
</dbReference>
<evidence type="ECO:0000256" key="1">
    <source>
        <dbReference type="ARBA" id="ARBA00004186"/>
    </source>
</evidence>
<evidence type="ECO:0000256" key="3">
    <source>
        <dbReference type="ARBA" id="ARBA00022490"/>
    </source>
</evidence>
<evidence type="ECO:0000259" key="11">
    <source>
        <dbReference type="Pfam" id="PF14932"/>
    </source>
</evidence>
<dbReference type="GO" id="GO:0005815">
    <property type="term" value="C:microtubule organizing center"/>
    <property type="evidence" value="ECO:0007669"/>
    <property type="project" value="TreeGrafter"/>
</dbReference>
<keyword evidence="6" id="KW-0498">Mitosis</keyword>
<evidence type="ECO:0000256" key="10">
    <source>
        <dbReference type="SAM" id="Coils"/>
    </source>
</evidence>
<keyword evidence="4" id="KW-0132">Cell division</keyword>
<protein>
    <recommendedName>
        <fullName evidence="11">HAUS augmin-like complex subunit 3 N-terminal domain-containing protein</fullName>
    </recommendedName>
</protein>
<dbReference type="GO" id="GO:0005874">
    <property type="term" value="C:microtubule"/>
    <property type="evidence" value="ECO:0007669"/>
    <property type="project" value="UniProtKB-KW"/>
</dbReference>
<evidence type="ECO:0000256" key="5">
    <source>
        <dbReference type="ARBA" id="ARBA00022701"/>
    </source>
</evidence>
<comment type="caution">
    <text evidence="12">The sequence shown here is derived from an EMBL/GenBank/DDBJ whole genome shotgun (WGS) entry which is preliminary data.</text>
</comment>
<evidence type="ECO:0000256" key="6">
    <source>
        <dbReference type="ARBA" id="ARBA00022776"/>
    </source>
</evidence>
<dbReference type="PANTHER" id="PTHR19378">
    <property type="entry name" value="GOLGIN- RELATED"/>
    <property type="match status" value="1"/>
</dbReference>
<accession>A0A8T2KGA3</accession>
<proteinExistence type="inferred from homology"/>
<dbReference type="EMBL" id="JAACNH010000001">
    <property type="protein sequence ID" value="KAG8453406.1"/>
    <property type="molecule type" value="Genomic_DNA"/>
</dbReference>
<dbReference type="InterPro" id="IPR026206">
    <property type="entry name" value="HAUS3"/>
</dbReference>
<reference evidence="12" key="1">
    <citation type="thesis" date="2020" institute="ProQuest LLC" country="789 East Eisenhower Parkway, Ann Arbor, MI, USA">
        <title>Comparative Genomics and Chromosome Evolution.</title>
        <authorList>
            <person name="Mudd A.B."/>
        </authorList>
    </citation>
    <scope>NUCLEOTIDE SEQUENCE</scope>
    <source>
        <strain evidence="12">Female2</strain>
        <tissue evidence="12">Blood</tissue>
    </source>
</reference>
<feature type="domain" description="HAUS augmin-like complex subunit 3 N-terminal" evidence="11">
    <location>
        <begin position="29"/>
        <end position="281"/>
    </location>
</feature>
<keyword evidence="9" id="KW-0131">Cell cycle</keyword>
<evidence type="ECO:0000256" key="8">
    <source>
        <dbReference type="ARBA" id="ARBA00023212"/>
    </source>
</evidence>
<dbReference type="OrthoDB" id="2159690at2759"/>
<dbReference type="GO" id="GO:0072686">
    <property type="term" value="C:mitotic spindle"/>
    <property type="evidence" value="ECO:0007669"/>
    <property type="project" value="TreeGrafter"/>
</dbReference>
<sequence>MSCGDRFVQTLRKLNYPKVFQLDGEDFDWLFEATDFRPFLDWFCSTVNEKNVVSDEKLQQFNSLKDSGKPILAEKALDEVLKTCKVSKSKTSAMEEVAMEKLEEDREALQKYKNLLIKRHNKLQMMATGNSQVCLKLKDKEEEDAKALQELHSLLQATNKMLNHELRGVIDGVQMLMSFYAIPKAGCELSFQPVFLSQVPLDNYLSREKQRTTALSLFTKEHFFEGMSKFIEGSEGNFELIQLNASDPSNSTALEDKCKEMMRLQLAYISTKHKLIQMKAKSVSLKVGLQWVEDNVLDQQNKVSQNEENLRSRTASLKTESSKIQHHINAIINEKLPCFVRDNAQLLNMPVVKGDYDLQIAQQNLYSSRQDLVCDYLMKQKSSFELLHLGYELELRRHRDVYRQLATLIQDLKQSNEKLEERLMKFSDEHLSFCSQPRTNIDSKDSASHSLYQLLDGDNTQKLFRTYDALESVTVKLTQDVASLKNQLAVSKQEQSLLLSKLDSGVTSLHGLMYPEGNVLVLTSPELSGQFYQLDSQLEKLNHVTVEILGDLQAKRQILGSNKLQQIEKQLYVYFFQNQDQLKSIVDKLESQTDSKLKA</sequence>
<comment type="similarity">
    <text evidence="2">Belongs to the HAUS3 family.</text>
</comment>
<name>A0A8T2KGA3_9PIPI</name>
<dbReference type="AlphaFoldDB" id="A0A8T2KGA3"/>
<keyword evidence="8" id="KW-0206">Cytoskeleton</keyword>
<dbReference type="Pfam" id="PF14932">
    <property type="entry name" value="HAUS-augmin3"/>
    <property type="match status" value="1"/>
</dbReference>
<dbReference type="PRINTS" id="PR02089">
    <property type="entry name" value="HAUSAUGMINL3"/>
</dbReference>
<organism evidence="12 13">
    <name type="scientific">Hymenochirus boettgeri</name>
    <name type="common">Congo dwarf clawed frog</name>
    <dbReference type="NCBI Taxonomy" id="247094"/>
    <lineage>
        <taxon>Eukaryota</taxon>
        <taxon>Metazoa</taxon>
        <taxon>Chordata</taxon>
        <taxon>Craniata</taxon>
        <taxon>Vertebrata</taxon>
        <taxon>Euteleostomi</taxon>
        <taxon>Amphibia</taxon>
        <taxon>Batrachia</taxon>
        <taxon>Anura</taxon>
        <taxon>Pipoidea</taxon>
        <taxon>Pipidae</taxon>
        <taxon>Pipinae</taxon>
        <taxon>Hymenochirus</taxon>
    </lineage>
</organism>
<comment type="subcellular location">
    <subcellularLocation>
        <location evidence="1">Cytoplasm</location>
        <location evidence="1">Cytoskeleton</location>
        <location evidence="1">Spindle</location>
    </subcellularLocation>
</comment>
<keyword evidence="7 10" id="KW-0175">Coiled coil</keyword>
<evidence type="ECO:0000313" key="13">
    <source>
        <dbReference type="Proteomes" id="UP000812440"/>
    </source>
</evidence>
<evidence type="ECO:0000313" key="12">
    <source>
        <dbReference type="EMBL" id="KAG8453406.1"/>
    </source>
</evidence>
<dbReference type="GO" id="GO:0070652">
    <property type="term" value="C:HAUS complex"/>
    <property type="evidence" value="ECO:0007669"/>
    <property type="project" value="InterPro"/>
</dbReference>
<keyword evidence="13" id="KW-1185">Reference proteome</keyword>
<feature type="coiled-coil region" evidence="10">
    <location>
        <begin position="402"/>
        <end position="429"/>
    </location>
</feature>
<dbReference type="GO" id="GO:0051225">
    <property type="term" value="P:spindle assembly"/>
    <property type="evidence" value="ECO:0007669"/>
    <property type="project" value="InterPro"/>
</dbReference>
<gene>
    <name evidence="12" type="ORF">GDO86_000147</name>
</gene>
<evidence type="ECO:0000256" key="2">
    <source>
        <dbReference type="ARBA" id="ARBA00009645"/>
    </source>
</evidence>
<evidence type="ECO:0000256" key="9">
    <source>
        <dbReference type="ARBA" id="ARBA00023306"/>
    </source>
</evidence>
<feature type="coiled-coil region" evidence="10">
    <location>
        <begin position="95"/>
        <end position="158"/>
    </location>
</feature>
<dbReference type="InterPro" id="IPR032733">
    <property type="entry name" value="HAUS3_N"/>
</dbReference>
<evidence type="ECO:0000256" key="4">
    <source>
        <dbReference type="ARBA" id="ARBA00022618"/>
    </source>
</evidence>
<dbReference type="PANTHER" id="PTHR19378:SF5">
    <property type="entry name" value="HAUS AUGMIN-LIKE COMPLEX SUBUNIT 3"/>
    <property type="match status" value="1"/>
</dbReference>
<keyword evidence="3" id="KW-0963">Cytoplasm</keyword>
<keyword evidence="5" id="KW-0493">Microtubule</keyword>
<dbReference type="GO" id="GO:0031023">
    <property type="term" value="P:microtubule organizing center organization"/>
    <property type="evidence" value="ECO:0007669"/>
    <property type="project" value="TreeGrafter"/>
</dbReference>